<protein>
    <recommendedName>
        <fullName evidence="4">Bacteriophage tail tape measure C-terminal domain-containing protein</fullName>
    </recommendedName>
</protein>
<sequence>MSRSLGTLTLDLIAKVGGFTGPLDQASRTAKRRMGDIQKSVSDAAKTVTTLGAAATGMAAAVAGTGVAVVAFTNNAAQGAKELTNMAALANTGVEDFQRWSYAANSAGIEQGKLGDILKDVNDRVGDFITTGGGEMADFFEQIAPKVGVTAEQFRKLSGAQGLQLYYDSLQKAGLSQQEITFYMESMADEATALAPLLADNGKQLKAMAAEADNLGIVLSEMDVAMLGEFADQYDRITSIMGAMSDVVAAELAPYLSVLGDYLVDAADGSDGLAAALPGAIHDSIAALGPLLDKFRELQVVDKQFKLSTASWDLSVSEFAEGGWRSMSGFFDNVIAGLNKVIQAYNLLPGVDDIDLLGSFTDSDFMERQRQQITDANAAVIAAQQELGEVLSRPLPSDGIDQYLADVKAKGDKLREEIRNRTRDGLPATGSGGTGGGRDEAKEAAKRADALERELAGLKQQADQIGMNADAIKLTELATLGASDAQLKLAQASMATVEAFEAQKEINADASAIIESLRTEEEAIEASYDRRRETILAATELTEQARTEAMLRLEQERADSLMEINGGYWERYLEAAAESLTNFDELAANTIDQLSTGFGSAFESMIFDAETFEDAMAGMAEGMMRSVVNAIGRMMAEWLVYEALKMAGITAETTAVVASESTKAAASIAATTATTAASTAATATTTATQVAAAGTTAAAWLPAALVASIGTMGAAAVVGGTALIAAYALLGGFQEGGYTGDVAEDEIAGVVHGKEFVMNAAATRRIGVGNLERMANGGAIGSASGGGSPGGSDRLDHTLGRVNSQQQRGGQSNVTVNLIEDRNKAGQVEQRQREDGSSEINAFVTDIGSGGERAQMLEQTYGLQRRGR</sequence>
<proteinExistence type="predicted"/>
<evidence type="ECO:0008006" key="4">
    <source>
        <dbReference type="Google" id="ProtNLM"/>
    </source>
</evidence>
<name>A0ABP7ELM2_9GAMM</name>
<evidence type="ECO:0000256" key="1">
    <source>
        <dbReference type="SAM" id="MobiDB-lite"/>
    </source>
</evidence>
<dbReference type="RefSeq" id="WP_344965758.1">
    <property type="nucleotide sequence ID" value="NZ_BAABDS010000046.1"/>
</dbReference>
<keyword evidence="3" id="KW-1185">Reference proteome</keyword>
<dbReference type="EMBL" id="BAABDS010000046">
    <property type="protein sequence ID" value="GAA3721090.1"/>
    <property type="molecule type" value="Genomic_DNA"/>
</dbReference>
<evidence type="ECO:0000313" key="2">
    <source>
        <dbReference type="EMBL" id="GAA3721090.1"/>
    </source>
</evidence>
<feature type="compositionally biased region" description="Gly residues" evidence="1">
    <location>
        <begin position="779"/>
        <end position="790"/>
    </location>
</feature>
<feature type="region of interest" description="Disordered" evidence="1">
    <location>
        <begin position="779"/>
        <end position="815"/>
    </location>
</feature>
<gene>
    <name evidence="2" type="ORF">GCM10022421_31950</name>
</gene>
<evidence type="ECO:0000313" key="3">
    <source>
        <dbReference type="Proteomes" id="UP001501479"/>
    </source>
</evidence>
<comment type="caution">
    <text evidence="2">The sequence shown here is derived from an EMBL/GenBank/DDBJ whole genome shotgun (WGS) entry which is preliminary data.</text>
</comment>
<feature type="region of interest" description="Disordered" evidence="1">
    <location>
        <begin position="418"/>
        <end position="448"/>
    </location>
</feature>
<dbReference type="Proteomes" id="UP001501479">
    <property type="component" value="Unassembled WGS sequence"/>
</dbReference>
<feature type="compositionally biased region" description="Basic and acidic residues" evidence="1">
    <location>
        <begin position="437"/>
        <end position="448"/>
    </location>
</feature>
<feature type="compositionally biased region" description="Polar residues" evidence="1">
    <location>
        <begin position="801"/>
        <end position="815"/>
    </location>
</feature>
<reference evidence="3" key="1">
    <citation type="journal article" date="2019" name="Int. J. Syst. Evol. Microbiol.">
        <title>The Global Catalogue of Microorganisms (GCM) 10K type strain sequencing project: providing services to taxonomists for standard genome sequencing and annotation.</title>
        <authorList>
            <consortium name="The Broad Institute Genomics Platform"/>
            <consortium name="The Broad Institute Genome Sequencing Center for Infectious Disease"/>
            <person name="Wu L."/>
            <person name="Ma J."/>
        </authorList>
    </citation>
    <scope>NUCLEOTIDE SEQUENCE [LARGE SCALE GENOMIC DNA]</scope>
    <source>
        <strain evidence="3">JCM 17329</strain>
    </source>
</reference>
<organism evidence="2 3">
    <name type="scientific">Oceanisphaera sediminis</name>
    <dbReference type="NCBI Taxonomy" id="981381"/>
    <lineage>
        <taxon>Bacteria</taxon>
        <taxon>Pseudomonadati</taxon>
        <taxon>Pseudomonadota</taxon>
        <taxon>Gammaproteobacteria</taxon>
        <taxon>Aeromonadales</taxon>
        <taxon>Aeromonadaceae</taxon>
        <taxon>Oceanisphaera</taxon>
    </lineage>
</organism>
<accession>A0ABP7ELM2</accession>